<dbReference type="GO" id="GO:0016491">
    <property type="term" value="F:oxidoreductase activity"/>
    <property type="evidence" value="ECO:0007669"/>
    <property type="project" value="UniProtKB-KW"/>
</dbReference>
<dbReference type="AlphaFoldDB" id="A0A1I2BMI1"/>
<evidence type="ECO:0000313" key="4">
    <source>
        <dbReference type="Proteomes" id="UP000199516"/>
    </source>
</evidence>
<proteinExistence type="predicted"/>
<feature type="domain" description="FAD dependent oxidoreductase" evidence="2">
    <location>
        <begin position="4"/>
        <end position="363"/>
    </location>
</feature>
<organism evidence="3 4">
    <name type="scientific">Alteribacillus iranensis</name>
    <dbReference type="NCBI Taxonomy" id="930128"/>
    <lineage>
        <taxon>Bacteria</taxon>
        <taxon>Bacillati</taxon>
        <taxon>Bacillota</taxon>
        <taxon>Bacilli</taxon>
        <taxon>Bacillales</taxon>
        <taxon>Bacillaceae</taxon>
        <taxon>Alteribacillus</taxon>
    </lineage>
</organism>
<name>A0A1I2BMI1_9BACI</name>
<dbReference type="STRING" id="930128.SAMN05192532_102348"/>
<dbReference type="EMBL" id="FONT01000002">
    <property type="protein sequence ID" value="SFE56440.1"/>
    <property type="molecule type" value="Genomic_DNA"/>
</dbReference>
<dbReference type="Gene3D" id="3.50.50.60">
    <property type="entry name" value="FAD/NAD(P)-binding domain"/>
    <property type="match status" value="1"/>
</dbReference>
<dbReference type="InterPro" id="IPR036188">
    <property type="entry name" value="FAD/NAD-bd_sf"/>
</dbReference>
<dbReference type="SUPFAM" id="SSF51905">
    <property type="entry name" value="FAD/NAD(P)-binding domain"/>
    <property type="match status" value="1"/>
</dbReference>
<dbReference type="SUPFAM" id="SSF54373">
    <property type="entry name" value="FAD-linked reductases, C-terminal domain"/>
    <property type="match status" value="1"/>
</dbReference>
<evidence type="ECO:0000256" key="1">
    <source>
        <dbReference type="ARBA" id="ARBA00023002"/>
    </source>
</evidence>
<dbReference type="InterPro" id="IPR006076">
    <property type="entry name" value="FAD-dep_OxRdtase"/>
</dbReference>
<keyword evidence="1" id="KW-0560">Oxidoreductase</keyword>
<dbReference type="GO" id="GO:0005737">
    <property type="term" value="C:cytoplasm"/>
    <property type="evidence" value="ECO:0007669"/>
    <property type="project" value="TreeGrafter"/>
</dbReference>
<gene>
    <name evidence="3" type="ORF">SAMN05192532_102348</name>
</gene>
<dbReference type="PANTHER" id="PTHR13847">
    <property type="entry name" value="SARCOSINE DEHYDROGENASE-RELATED"/>
    <property type="match status" value="1"/>
</dbReference>
<evidence type="ECO:0000259" key="2">
    <source>
        <dbReference type="Pfam" id="PF01266"/>
    </source>
</evidence>
<dbReference type="Proteomes" id="UP000199516">
    <property type="component" value="Unassembled WGS sequence"/>
</dbReference>
<accession>A0A1I2BMI1</accession>
<keyword evidence="4" id="KW-1185">Reference proteome</keyword>
<dbReference type="Pfam" id="PF01266">
    <property type="entry name" value="DAO"/>
    <property type="match status" value="1"/>
</dbReference>
<sequence>MSYKVIVVGGGLIGSSTAYYLAKFGAEVTLVDAKDIASGTSGACDRAIMLQSKKPGPTLDLAIQSASVYETLEEELEADLEYNKAGGMIVIETEEELKAMEEMVERQQKAGIGVRLISGEEARERQPALSKNIIASTWWDQDAECNPLHVSFAYANAARRLGAELKLRSPVTGFLREKDRIVGVQLNNEKVYADAVVLAMGVWTPLLLEQLDIELPITPRRGQILVTEQLDKVMHGNVLSAAYIANKLRRNQGKQAEDPYGIGLAIGQTHSGQLLIGGSRQFAGYETDTDPEVTRKIAEVAVRAFPMLANVRIIRTFTGLRPYTPDGMPVLGPVPGMEGIFVAAGHEGDGIALAPISGKVMANVACGEDPGIDIRPFSMDRFQEPVTPKGK</sequence>
<protein>
    <submittedName>
        <fullName evidence="3">Sarcosine oxidase subunit beta</fullName>
    </submittedName>
</protein>
<evidence type="ECO:0000313" key="3">
    <source>
        <dbReference type="EMBL" id="SFE56440.1"/>
    </source>
</evidence>
<dbReference type="PANTHER" id="PTHR13847:SF287">
    <property type="entry name" value="FAD-DEPENDENT OXIDOREDUCTASE DOMAIN-CONTAINING PROTEIN 1"/>
    <property type="match status" value="1"/>
</dbReference>
<reference evidence="3 4" key="1">
    <citation type="submission" date="2016-10" db="EMBL/GenBank/DDBJ databases">
        <authorList>
            <person name="de Groot N.N."/>
        </authorList>
    </citation>
    <scope>NUCLEOTIDE SEQUENCE [LARGE SCALE GENOMIC DNA]</scope>
    <source>
        <strain evidence="3 4">DSM 23995</strain>
    </source>
</reference>
<dbReference type="Gene3D" id="3.30.9.10">
    <property type="entry name" value="D-Amino Acid Oxidase, subunit A, domain 2"/>
    <property type="match status" value="1"/>
</dbReference>